<keyword evidence="6 10" id="KW-0692">RNA repair</keyword>
<dbReference type="Gene3D" id="3.30.460.10">
    <property type="entry name" value="Beta Polymerase, domain 2"/>
    <property type="match status" value="1"/>
</dbReference>
<dbReference type="Gene3D" id="3.30.70.590">
    <property type="entry name" value="Poly(A) polymerase predicted RNA binding domain"/>
    <property type="match status" value="1"/>
</dbReference>
<dbReference type="InterPro" id="IPR042090">
    <property type="entry name" value="CCA_tRNA_nucleotrans_2"/>
</dbReference>
<feature type="domain" description="CCA-adding enzyme C-terminal" evidence="13">
    <location>
        <begin position="296"/>
        <end position="413"/>
    </location>
</feature>
<feature type="domain" description="Polymerase nucleotidyl transferase" evidence="11">
    <location>
        <begin position="37"/>
        <end position="133"/>
    </location>
</feature>
<dbReference type="InterPro" id="IPR043519">
    <property type="entry name" value="NT_sf"/>
</dbReference>
<dbReference type="NCBIfam" id="TIGR03671">
    <property type="entry name" value="cca_archaeal"/>
    <property type="match status" value="1"/>
</dbReference>
<dbReference type="PANTHER" id="PTHR39643:SF1">
    <property type="entry name" value="CCA-ADDING ENZYME"/>
    <property type="match status" value="1"/>
</dbReference>
<feature type="binding site" evidence="10">
    <location>
        <position position="62"/>
    </location>
    <ligand>
        <name>CTP</name>
        <dbReference type="ChEBI" id="CHEBI:37563"/>
    </ligand>
</feature>
<dbReference type="GeneID" id="60420632"/>
<comment type="subunit">
    <text evidence="10">Homodimer.</text>
</comment>
<feature type="binding site" evidence="10">
    <location>
        <position position="175"/>
    </location>
    <ligand>
        <name>CTP</name>
        <dbReference type="ChEBI" id="CHEBI:37563"/>
    </ligand>
</feature>
<evidence type="ECO:0000256" key="9">
    <source>
        <dbReference type="ARBA" id="ARBA00022884"/>
    </source>
</evidence>
<dbReference type="GO" id="GO:0000049">
    <property type="term" value="F:tRNA binding"/>
    <property type="evidence" value="ECO:0007669"/>
    <property type="project" value="UniProtKB-UniRule"/>
</dbReference>
<dbReference type="InterPro" id="IPR015329">
    <property type="entry name" value="tRNA_NucTransf2"/>
</dbReference>
<dbReference type="SUPFAM" id="SSF81301">
    <property type="entry name" value="Nucleotidyltransferase"/>
    <property type="match status" value="1"/>
</dbReference>
<feature type="binding site" evidence="10">
    <location>
        <position position="71"/>
    </location>
    <ligand>
        <name>Mg(2+)</name>
        <dbReference type="ChEBI" id="CHEBI:18420"/>
    </ligand>
</feature>
<dbReference type="GO" id="GO:0001680">
    <property type="term" value="P:tRNA 3'-terminal CCA addition"/>
    <property type="evidence" value="ECO:0007669"/>
    <property type="project" value="UniProtKB-UniRule"/>
</dbReference>
<dbReference type="PANTHER" id="PTHR39643">
    <property type="entry name" value="CCA-ADDING ENZYME"/>
    <property type="match status" value="1"/>
</dbReference>
<gene>
    <name evidence="10" type="primary">cca</name>
    <name evidence="14" type="ORF">NMY3_00460</name>
</gene>
<evidence type="ECO:0000259" key="11">
    <source>
        <dbReference type="Pfam" id="PF01909"/>
    </source>
</evidence>
<dbReference type="HAMAP" id="MF_01264">
    <property type="entry name" value="CCA_arch"/>
    <property type="match status" value="1"/>
</dbReference>
<dbReference type="SUPFAM" id="SSF55003">
    <property type="entry name" value="PAP/Archaeal CCA-adding enzyme, C-terminal domain"/>
    <property type="match status" value="1"/>
</dbReference>
<keyword evidence="4 10" id="KW-0479">Metal-binding</keyword>
<dbReference type="EMBL" id="CP012850">
    <property type="protein sequence ID" value="ALI34673.1"/>
    <property type="molecule type" value="Genomic_DNA"/>
</dbReference>
<evidence type="ECO:0000256" key="2">
    <source>
        <dbReference type="ARBA" id="ARBA00022694"/>
    </source>
</evidence>
<feature type="binding site" evidence="10">
    <location>
        <position position="146"/>
    </location>
    <ligand>
        <name>CTP</name>
        <dbReference type="ChEBI" id="CHEBI:37563"/>
    </ligand>
</feature>
<evidence type="ECO:0000259" key="13">
    <source>
        <dbReference type="Pfam" id="PF21133"/>
    </source>
</evidence>
<accession>A0A654LWG3</accession>
<evidence type="ECO:0000313" key="14">
    <source>
        <dbReference type="EMBL" id="ALI34673.1"/>
    </source>
</evidence>
<comment type="function">
    <text evidence="10">Catalyzes the addition and repair of the essential 3'-terminal CCA sequence in tRNAs without using a nucleic acid template. Adds these three nucleotides in the order of C, C, and A to the tRNA nucleotide-73, using CTP and ATP as substrates and producing inorganic pyrophosphate. tRNA 3'-terminal CCA addition is required both for tRNA processing and repair. Also involved in tRNA surveillance by mediating tandem CCA addition to generate a CCACCA at the 3' terminus of unstable tRNAs. While stable tRNAs receive only 3'-terminal CCA, unstable tRNAs are marked with CCACCA and rapidly degraded.</text>
</comment>
<feature type="binding site" evidence="10">
    <location>
        <position position="59"/>
    </location>
    <ligand>
        <name>CTP</name>
        <dbReference type="ChEBI" id="CHEBI:37563"/>
    </ligand>
</feature>
<dbReference type="Pfam" id="PF09249">
    <property type="entry name" value="tRNA_NucTransf2"/>
    <property type="match status" value="1"/>
</dbReference>
<evidence type="ECO:0000259" key="12">
    <source>
        <dbReference type="Pfam" id="PF09249"/>
    </source>
</evidence>
<keyword evidence="7 10" id="KW-0067">ATP-binding</keyword>
<feature type="binding site" evidence="10">
    <location>
        <position position="166"/>
    </location>
    <ligand>
        <name>CTP</name>
        <dbReference type="ChEBI" id="CHEBI:37563"/>
    </ligand>
</feature>
<dbReference type="Pfam" id="PF21133">
    <property type="entry name" value="CAA_C"/>
    <property type="match status" value="1"/>
</dbReference>
<sequence>MSNPSINKLIKGILKECTPTSEEEINLHAMANKVKNKLESCVSENKLGFMIKEVVFGGSFAKGTWLKNEADIDIFIKFKNDVDYGHFESYGKLIGMQSLKEYSPYLRYADHPYVEAYVDGVKFNIVPCYDVSFGDWKSAADRSPFHTSYVISNLNQEKKNQVRLLKKFLKSLKIYGAEISIEGFSGYVCEVLILKFGSFLSTIQFFSTYSTVNSVIRITKPDDHEPEKHKKIFDSFLVILDPIDENRNLGSAISSRSVATLIQGSRKFLSNPGTNYFGAEPLSHSNNDLKDLLSSFILVIEFKFSARPSDVIWGQLKKMTRSICKFVESYGFRILKYHCNVHEKEKVCVISLLYESLTIPKLSFKIGPEIFRLHDVEKFIEINDDSPLKWLDNNSRTRCLLFREFTNAKVYLEFVLKNKPDLIGIPRGLKSDFIRTFKIYTLDQYPSLDEHIKNTVSELLYTDARVF</sequence>
<evidence type="ECO:0000256" key="8">
    <source>
        <dbReference type="ARBA" id="ARBA00022842"/>
    </source>
</evidence>
<evidence type="ECO:0000256" key="1">
    <source>
        <dbReference type="ARBA" id="ARBA00022679"/>
    </source>
</evidence>
<feature type="binding site" evidence="10">
    <location>
        <position position="146"/>
    </location>
    <ligand>
        <name>ATP</name>
        <dbReference type="ChEBI" id="CHEBI:30616"/>
    </ligand>
</feature>
<dbReference type="SUPFAM" id="SSF81631">
    <property type="entry name" value="PAP/OAS1 substrate-binding domain"/>
    <property type="match status" value="1"/>
</dbReference>
<feature type="domain" description="tRNA nucleotidyltransferase substrate binding" evidence="12">
    <location>
        <begin position="160"/>
        <end position="277"/>
    </location>
</feature>
<dbReference type="PROSITE" id="PS50152">
    <property type="entry name" value="25A_SYNTH_3"/>
    <property type="match status" value="1"/>
</dbReference>
<keyword evidence="2 10" id="KW-0819">tRNA processing</keyword>
<dbReference type="RefSeq" id="WP_196817293.1">
    <property type="nucleotide sequence ID" value="NZ_CP012850.1"/>
</dbReference>
<dbReference type="InterPro" id="IPR006116">
    <property type="entry name" value="NT_2-5OAS_ClassI-CCAase"/>
</dbReference>
<dbReference type="CDD" id="cd05400">
    <property type="entry name" value="NT_2-5OAS_ClassI-CCAase"/>
    <property type="match status" value="1"/>
</dbReference>
<comment type="cofactor">
    <cofactor evidence="10">
        <name>Mg(2+)</name>
        <dbReference type="ChEBI" id="CHEBI:18420"/>
    </cofactor>
</comment>
<dbReference type="EC" id="2.7.7.72" evidence="10"/>
<evidence type="ECO:0000256" key="4">
    <source>
        <dbReference type="ARBA" id="ARBA00022723"/>
    </source>
</evidence>
<comment type="similarity">
    <text evidence="10">Belongs to the tRNA nucleotidyltransferase/poly(A) polymerase family. Archaeal CCA-adding enzyme subfamily.</text>
</comment>
<feature type="binding site" evidence="10">
    <location>
        <position position="166"/>
    </location>
    <ligand>
        <name>ATP</name>
        <dbReference type="ChEBI" id="CHEBI:30616"/>
    </ligand>
</feature>
<feature type="binding site" evidence="10">
    <location>
        <position position="59"/>
    </location>
    <ligand>
        <name>ATP</name>
        <dbReference type="ChEBI" id="CHEBI:30616"/>
    </ligand>
</feature>
<proteinExistence type="inferred from homology"/>
<dbReference type="Pfam" id="PF01909">
    <property type="entry name" value="NTP_transf_2"/>
    <property type="match status" value="1"/>
</dbReference>
<feature type="binding site" evidence="10">
    <location>
        <position position="62"/>
    </location>
    <ligand>
        <name>ATP</name>
        <dbReference type="ChEBI" id="CHEBI:30616"/>
    </ligand>
</feature>
<dbReference type="InterPro" id="IPR011068">
    <property type="entry name" value="NuclTrfase_I-like_C"/>
</dbReference>
<dbReference type="GO" id="GO:0004810">
    <property type="term" value="F:CCA tRNA nucleotidyltransferase activity"/>
    <property type="evidence" value="ECO:0007669"/>
    <property type="project" value="UniProtKB-UniRule"/>
</dbReference>
<dbReference type="Proteomes" id="UP000058925">
    <property type="component" value="Chromosome"/>
</dbReference>
<dbReference type="GO" id="GO:0042245">
    <property type="term" value="P:RNA repair"/>
    <property type="evidence" value="ECO:0007669"/>
    <property type="project" value="UniProtKB-KW"/>
</dbReference>
<keyword evidence="8 10" id="KW-0460">Magnesium</keyword>
<dbReference type="Gene3D" id="1.10.1410.30">
    <property type="entry name" value="CCA tRNA nucleotidyltransferase, domain 2"/>
    <property type="match status" value="1"/>
</dbReference>
<reference evidence="15" key="1">
    <citation type="submission" date="2015-10" db="EMBL/GenBank/DDBJ databases">
        <title>Niche specialization of a soil ammonia-oxidizing archaeon, Candidatus Nitrosocosmicus oleophilus.</title>
        <authorList>
            <person name="Jung M.-Y."/>
            <person name="Rhee S.-K."/>
        </authorList>
    </citation>
    <scope>NUCLEOTIDE SEQUENCE [LARGE SCALE GENOMIC DNA]</scope>
    <source>
        <strain evidence="15">MY3</strain>
    </source>
</reference>
<comment type="miscellaneous">
    <text evidence="10">A single active site specifically recognizes both ATP and CTP and is responsible for their addition.</text>
</comment>
<evidence type="ECO:0000256" key="6">
    <source>
        <dbReference type="ARBA" id="ARBA00022800"/>
    </source>
</evidence>
<keyword evidence="5 10" id="KW-0547">Nucleotide-binding</keyword>
<keyword evidence="3 10" id="KW-0548">Nucleotidyltransferase</keyword>
<dbReference type="Gene3D" id="3.30.70.1550">
    <property type="entry name" value="Archaeal tRNA CCA-adding enzyme catalytic domain"/>
    <property type="match status" value="1"/>
</dbReference>
<feature type="binding site" evidence="10">
    <location>
        <position position="175"/>
    </location>
    <ligand>
        <name>ATP</name>
        <dbReference type="ChEBI" id="CHEBI:30616"/>
    </ligand>
</feature>
<comment type="catalytic activity">
    <reaction evidence="10">
        <text>a tRNA precursor + 2 CTP + ATP = a tRNA with a 3' CCA end + 3 diphosphate</text>
        <dbReference type="Rhea" id="RHEA:14433"/>
        <dbReference type="Rhea" id="RHEA-COMP:10465"/>
        <dbReference type="Rhea" id="RHEA-COMP:10468"/>
        <dbReference type="ChEBI" id="CHEBI:30616"/>
        <dbReference type="ChEBI" id="CHEBI:33019"/>
        <dbReference type="ChEBI" id="CHEBI:37563"/>
        <dbReference type="ChEBI" id="CHEBI:74896"/>
        <dbReference type="ChEBI" id="CHEBI:83071"/>
        <dbReference type="EC" id="2.7.7.72"/>
    </reaction>
</comment>
<name>A0A654LWG3_9ARCH</name>
<dbReference type="InterPro" id="IPR048833">
    <property type="entry name" value="CAA_C"/>
</dbReference>
<dbReference type="InterPro" id="IPR002934">
    <property type="entry name" value="Polymerase_NTP_transf_dom"/>
</dbReference>
<dbReference type="InterPro" id="IPR008229">
    <property type="entry name" value="CCA-adding_arc"/>
</dbReference>
<comment type="caution">
    <text evidence="10">Lacks conserved residue(s) required for the propagation of feature annotation.</text>
</comment>
<dbReference type="KEGG" id="taa:NMY3_00460"/>
<evidence type="ECO:0000256" key="3">
    <source>
        <dbReference type="ARBA" id="ARBA00022695"/>
    </source>
</evidence>
<organism evidence="14 15">
    <name type="scientific">Candidatus Nitrosocosmicus oleophilus</name>
    <dbReference type="NCBI Taxonomy" id="1353260"/>
    <lineage>
        <taxon>Archaea</taxon>
        <taxon>Nitrososphaerota</taxon>
        <taxon>Nitrososphaeria</taxon>
        <taxon>Nitrososphaerales</taxon>
        <taxon>Nitrososphaeraceae</taxon>
        <taxon>Candidatus Nitrosocosmicus</taxon>
    </lineage>
</organism>
<dbReference type="OrthoDB" id="7378at2157"/>
<feature type="binding site" evidence="10">
    <location>
        <position position="73"/>
    </location>
    <ligand>
        <name>Mg(2+)</name>
        <dbReference type="ChEBI" id="CHEBI:18420"/>
    </ligand>
</feature>
<evidence type="ECO:0000313" key="15">
    <source>
        <dbReference type="Proteomes" id="UP000058925"/>
    </source>
</evidence>
<evidence type="ECO:0000256" key="7">
    <source>
        <dbReference type="ARBA" id="ARBA00022840"/>
    </source>
</evidence>
<keyword evidence="15" id="KW-1185">Reference proteome</keyword>
<dbReference type="PIRSF" id="PIRSF005335">
    <property type="entry name" value="CCA_arch"/>
    <property type="match status" value="1"/>
</dbReference>
<dbReference type="GO" id="GO:0005524">
    <property type="term" value="F:ATP binding"/>
    <property type="evidence" value="ECO:0007669"/>
    <property type="project" value="UniProtKB-UniRule"/>
</dbReference>
<keyword evidence="1 10" id="KW-0808">Transferase</keyword>
<keyword evidence="9 10" id="KW-0694">RNA-binding</keyword>
<comment type="catalytic activity">
    <reaction evidence="10">
        <text>a tRNA with a 3' CCA end + 2 CTP + ATP = a tRNA with a 3' CCACCA end + 3 diphosphate</text>
        <dbReference type="Rhea" id="RHEA:76235"/>
        <dbReference type="Rhea" id="RHEA-COMP:10468"/>
        <dbReference type="Rhea" id="RHEA-COMP:18655"/>
        <dbReference type="ChEBI" id="CHEBI:30616"/>
        <dbReference type="ChEBI" id="CHEBI:33019"/>
        <dbReference type="ChEBI" id="CHEBI:37563"/>
        <dbReference type="ChEBI" id="CHEBI:83071"/>
        <dbReference type="ChEBI" id="CHEBI:195187"/>
    </reaction>
</comment>
<dbReference type="GO" id="GO:0000287">
    <property type="term" value="F:magnesium ion binding"/>
    <property type="evidence" value="ECO:0007669"/>
    <property type="project" value="UniProtKB-UniRule"/>
</dbReference>
<evidence type="ECO:0000256" key="10">
    <source>
        <dbReference type="HAMAP-Rule" id="MF_01264"/>
    </source>
</evidence>
<evidence type="ECO:0000256" key="5">
    <source>
        <dbReference type="ARBA" id="ARBA00022741"/>
    </source>
</evidence>
<dbReference type="AlphaFoldDB" id="A0A654LWG3"/>
<protein>
    <recommendedName>
        <fullName evidence="10">CCA-adding enzyme</fullName>
        <ecNumber evidence="10">2.7.7.72</ecNumber>
    </recommendedName>
    <alternativeName>
        <fullName evidence="10">CCA tRNA nucleotidyltransferase</fullName>
    </alternativeName>
    <alternativeName>
        <fullName evidence="10">tRNA CCA-pyrophosphorylase</fullName>
    </alternativeName>
    <alternativeName>
        <fullName evidence="10">tRNA adenylyl-/cytidylyl- transferase</fullName>
    </alternativeName>
    <alternativeName>
        <fullName evidence="10">tRNA nucleotidyltransferase</fullName>
    </alternativeName>
    <alternativeName>
        <fullName evidence="10">tRNA-NT</fullName>
    </alternativeName>
</protein>